<keyword evidence="6" id="KW-0539">Nucleus</keyword>
<organism evidence="10">
    <name type="scientific">Ajellomyces dermatitidis (strain ATCC 18188 / CBS 674.68)</name>
    <name type="common">Blastomyces dermatitidis</name>
    <dbReference type="NCBI Taxonomy" id="653446"/>
    <lineage>
        <taxon>Eukaryota</taxon>
        <taxon>Fungi</taxon>
        <taxon>Dikarya</taxon>
        <taxon>Ascomycota</taxon>
        <taxon>Pezizomycotina</taxon>
        <taxon>Eurotiomycetes</taxon>
        <taxon>Eurotiomycetidae</taxon>
        <taxon>Onygenales</taxon>
        <taxon>Ajellomycetaceae</taxon>
        <taxon>Blastomyces</taxon>
    </lineage>
</organism>
<gene>
    <name evidence="10" type="ORF">BDDG_00719</name>
</gene>
<evidence type="ECO:0000256" key="7">
    <source>
        <dbReference type="ARBA" id="ARBA00023328"/>
    </source>
</evidence>
<evidence type="ECO:0000256" key="5">
    <source>
        <dbReference type="ARBA" id="ARBA00023054"/>
    </source>
</evidence>
<accession>F2T4C3</accession>
<feature type="coiled-coil region" evidence="8">
    <location>
        <begin position="36"/>
        <end position="63"/>
    </location>
</feature>
<protein>
    <submittedName>
        <fullName evidence="10">Uncharacterized protein</fullName>
    </submittedName>
</protein>
<sequence length="367" mass="40900">MALQHDTLEKILQFAETNHKLEEERDRHPIDHRVYNQKLDQTLSQLQAQVRRQEDTLQQQLKHLFCSSSGAQLYTDFLAQASSPACALRKSGAQQKPTKASHRPCQTYHTQTPPLPTLLALRESSRQILDLKSSIDATAHDLSASRERLKAEQAAARDAQLISTGLDDRIKTLQSARPEEREKRPAQLAKEFMQQQRRRKVELEKKTAALKEALRVFIDDHLAAMLAAENLGGPVVGDQLEVSDATLAAGYTTQGKERRIKAPAGAEVERDSRQQRIDELVSRLPSGSGGGDGYGHRGGIGSKREAAGQEVHALIDSLVEAASTSSYIKLERDTAASRFLVKAKIAQFHPRDARRLRLIDFARELID</sequence>
<keyword evidence="5 8" id="KW-0175">Coiled coil</keyword>
<comment type="similarity">
    <text evidence="3">Belongs to the CENP-K/MCM22 family.</text>
</comment>
<evidence type="ECO:0000256" key="4">
    <source>
        <dbReference type="ARBA" id="ARBA00022454"/>
    </source>
</evidence>
<dbReference type="GO" id="GO:0000070">
    <property type="term" value="P:mitotic sister chromatid segregation"/>
    <property type="evidence" value="ECO:0007669"/>
    <property type="project" value="TreeGrafter"/>
</dbReference>
<evidence type="ECO:0000313" key="10">
    <source>
        <dbReference type="EMBL" id="EGE77782.1"/>
    </source>
</evidence>
<dbReference type="Proteomes" id="UP000007802">
    <property type="component" value="Unassembled WGS sequence"/>
</dbReference>
<evidence type="ECO:0000256" key="6">
    <source>
        <dbReference type="ARBA" id="ARBA00023242"/>
    </source>
</evidence>
<comment type="subcellular location">
    <subcellularLocation>
        <location evidence="2">Chromosome</location>
        <location evidence="2">Centromere</location>
    </subcellularLocation>
    <subcellularLocation>
        <location evidence="1">Nucleus</location>
    </subcellularLocation>
</comment>
<dbReference type="OrthoDB" id="9445768at2759"/>
<dbReference type="AlphaFoldDB" id="F2T4C3"/>
<dbReference type="PANTHER" id="PTHR14401:SF6">
    <property type="entry name" value="CENTROMERE PROTEIN K"/>
    <property type="match status" value="1"/>
</dbReference>
<feature type="region of interest" description="Disordered" evidence="9">
    <location>
        <begin position="93"/>
        <end position="113"/>
    </location>
</feature>
<dbReference type="EMBL" id="GG749408">
    <property type="protein sequence ID" value="EGE77782.1"/>
    <property type="molecule type" value="Genomic_DNA"/>
</dbReference>
<dbReference type="GO" id="GO:0051382">
    <property type="term" value="P:kinetochore assembly"/>
    <property type="evidence" value="ECO:0007669"/>
    <property type="project" value="InterPro"/>
</dbReference>
<dbReference type="PANTHER" id="PTHR14401">
    <property type="entry name" value="CENTROMERE PROTEIN K"/>
    <property type="match status" value="1"/>
</dbReference>
<feature type="coiled-coil region" evidence="8">
    <location>
        <begin position="186"/>
        <end position="213"/>
    </location>
</feature>
<evidence type="ECO:0000256" key="2">
    <source>
        <dbReference type="ARBA" id="ARBA00004584"/>
    </source>
</evidence>
<dbReference type="InterPro" id="IPR020993">
    <property type="entry name" value="Centromere_CenpK"/>
</dbReference>
<dbReference type="HOGENOM" id="CLU_048926_0_0_1"/>
<reference evidence="10" key="1">
    <citation type="submission" date="2010-03" db="EMBL/GenBank/DDBJ databases">
        <title>Annotation of Blastomyces dermatitidis strain ATCC 18188.</title>
        <authorList>
            <consortium name="The Broad Institute Genome Sequencing Platform"/>
            <consortium name="Broad Institute Genome Sequencing Center for Infectious Disease."/>
            <person name="Cuomo C."/>
            <person name="Klein B."/>
            <person name="Sullivan T."/>
            <person name="Heitman J."/>
            <person name="Young S."/>
            <person name="Zeng Q."/>
            <person name="Gargeya S."/>
            <person name="Alvarado L."/>
            <person name="Berlin A.M."/>
            <person name="Chapman S.B."/>
            <person name="Chen Z."/>
            <person name="Freedman E."/>
            <person name="Gellesch M."/>
            <person name="Goldberg J."/>
            <person name="Griggs A."/>
            <person name="Gujja S."/>
            <person name="Heilman E."/>
            <person name="Heiman D."/>
            <person name="Howarth C."/>
            <person name="Mehta T."/>
            <person name="Neiman D."/>
            <person name="Pearson M."/>
            <person name="Roberts A."/>
            <person name="Saif S."/>
            <person name="Shea T."/>
            <person name="Shenoy N."/>
            <person name="Sisk P."/>
            <person name="Stolte C."/>
            <person name="Sykes S."/>
            <person name="White J."/>
            <person name="Yandava C."/>
            <person name="Haas B."/>
            <person name="Nusbaum C."/>
            <person name="Birren B."/>
        </authorList>
    </citation>
    <scope>NUCLEOTIDE SEQUENCE [LARGE SCALE GENOMIC DNA]</scope>
    <source>
        <strain evidence="10">ATCC 18188</strain>
    </source>
</reference>
<dbReference type="GO" id="GO:0005634">
    <property type="term" value="C:nucleus"/>
    <property type="evidence" value="ECO:0007669"/>
    <property type="project" value="UniProtKB-SubCell"/>
</dbReference>
<keyword evidence="4" id="KW-0158">Chromosome</keyword>
<evidence type="ECO:0000256" key="3">
    <source>
        <dbReference type="ARBA" id="ARBA00005795"/>
    </source>
</evidence>
<name>F2T4C3_AJEDA</name>
<evidence type="ECO:0000256" key="8">
    <source>
        <dbReference type="SAM" id="Coils"/>
    </source>
</evidence>
<evidence type="ECO:0000256" key="1">
    <source>
        <dbReference type="ARBA" id="ARBA00004123"/>
    </source>
</evidence>
<keyword evidence="7" id="KW-0137">Centromere</keyword>
<proteinExistence type="inferred from homology"/>
<dbReference type="GO" id="GO:0000775">
    <property type="term" value="C:chromosome, centromeric region"/>
    <property type="evidence" value="ECO:0007669"/>
    <property type="project" value="UniProtKB-SubCell"/>
</dbReference>
<evidence type="ECO:0000256" key="9">
    <source>
        <dbReference type="SAM" id="MobiDB-lite"/>
    </source>
</evidence>